<keyword evidence="1" id="KW-0711">Selenium</keyword>
<dbReference type="NCBIfam" id="TIGR03167">
    <property type="entry name" value="tRNA_sel_U_synt"/>
    <property type="match status" value="1"/>
</dbReference>
<dbReference type="InterPro" id="IPR058840">
    <property type="entry name" value="AAA_SelU"/>
</dbReference>
<dbReference type="Proteomes" id="UP000769780">
    <property type="component" value="Unassembled WGS sequence"/>
</dbReference>
<dbReference type="PROSITE" id="PS50206">
    <property type="entry name" value="RHODANESE_3"/>
    <property type="match status" value="1"/>
</dbReference>
<dbReference type="Gene3D" id="3.40.250.10">
    <property type="entry name" value="Rhodanese-like domain"/>
    <property type="match status" value="1"/>
</dbReference>
<dbReference type="Pfam" id="PF00581">
    <property type="entry name" value="Rhodanese"/>
    <property type="match status" value="1"/>
</dbReference>
<dbReference type="NCBIfam" id="NF008750">
    <property type="entry name" value="PRK11784.1-2"/>
    <property type="match status" value="1"/>
</dbReference>
<dbReference type="PANTHER" id="PTHR30401">
    <property type="entry name" value="TRNA 2-SELENOURIDINE SYNTHASE"/>
    <property type="match status" value="1"/>
</dbReference>
<evidence type="ECO:0000313" key="4">
    <source>
        <dbReference type="Proteomes" id="UP000769780"/>
    </source>
</evidence>
<protein>
    <submittedName>
        <fullName evidence="3">tRNA 2-selenouridine(34) synthase MnmH</fullName>
    </submittedName>
</protein>
<evidence type="ECO:0000259" key="2">
    <source>
        <dbReference type="PROSITE" id="PS50206"/>
    </source>
</evidence>
<dbReference type="RefSeq" id="WP_221872873.1">
    <property type="nucleotide sequence ID" value="NZ_JACWFH010000008.1"/>
</dbReference>
<feature type="domain" description="Rhodanese" evidence="2">
    <location>
        <begin position="11"/>
        <end position="133"/>
    </location>
</feature>
<comment type="caution">
    <text evidence="3">The sequence shown here is derived from an EMBL/GenBank/DDBJ whole genome shotgun (WGS) entry which is preliminary data.</text>
</comment>
<dbReference type="SUPFAM" id="SSF52540">
    <property type="entry name" value="P-loop containing nucleoside triphosphate hydrolases"/>
    <property type="match status" value="1"/>
</dbReference>
<organism evidence="3 4">
    <name type="scientific">Mesobacillus maritimus</name>
    <dbReference type="NCBI Taxonomy" id="1643336"/>
    <lineage>
        <taxon>Bacteria</taxon>
        <taxon>Bacillati</taxon>
        <taxon>Bacillota</taxon>
        <taxon>Bacilli</taxon>
        <taxon>Bacillales</taxon>
        <taxon>Bacillaceae</taxon>
        <taxon>Mesobacillus</taxon>
    </lineage>
</organism>
<evidence type="ECO:0000256" key="1">
    <source>
        <dbReference type="ARBA" id="ARBA00023266"/>
    </source>
</evidence>
<reference evidence="3 4" key="1">
    <citation type="submission" date="2020-07" db="EMBL/GenBank/DDBJ databases">
        <title>Fungal Genomes of the International Space Station.</title>
        <authorList>
            <person name="Seuylemezian A."/>
            <person name="Singh N.K."/>
            <person name="Wood J."/>
            <person name="Venkateswaran K."/>
        </authorList>
    </citation>
    <scope>NUCLEOTIDE SEQUENCE [LARGE SCALE GENOMIC DNA]</scope>
    <source>
        <strain evidence="3 4">PL-B2</strain>
    </source>
</reference>
<sequence length="357" mass="40583">MVDITVEELITSDKYVPVDVRSPIEHEEASIPGSVNIPLFTNEERQEIGILYKQSGDQAAKWRAMEIVSPKLPSLLHEIKNLEATGVKPIIHCWRGGSRSKAVASFLEFSGIPSIRLAGGYRAYREYILDKIPKVLPSKAVVLHGLTGTGKTDILKILQDKGFPVVDLEKMANHRGSLFGTIGIGDGHNQKTFDALLFQRLHEINGSKYFIVEAESKRIGRAVQPDFMMDLKKTGTHFLIQCSLENRVDRIYGEYVDPYKEEQWFQDEVIEKVKRIEKRLKSPDLVQSIEEATQNKNYKKVISILLEHYYDPRYNHTIKDYIGEFITINGDSSPTAAAEIEKHLEQLLPTKTMVRTE</sequence>
<accession>A0ABS7K3C5</accession>
<keyword evidence="4" id="KW-1185">Reference proteome</keyword>
<dbReference type="SUPFAM" id="SSF52821">
    <property type="entry name" value="Rhodanese/Cell cycle control phosphatase"/>
    <property type="match status" value="1"/>
</dbReference>
<dbReference type="SMART" id="SM00450">
    <property type="entry name" value="RHOD"/>
    <property type="match status" value="1"/>
</dbReference>
<dbReference type="Pfam" id="PF26341">
    <property type="entry name" value="AAA_SelU"/>
    <property type="match status" value="1"/>
</dbReference>
<gene>
    <name evidence="3" type="primary">mnmH</name>
    <name evidence="3" type="ORF">H0185_08060</name>
</gene>
<dbReference type="PANTHER" id="PTHR30401:SF0">
    <property type="entry name" value="TRNA 2-SELENOURIDINE SYNTHASE"/>
    <property type="match status" value="1"/>
</dbReference>
<dbReference type="InterPro" id="IPR001763">
    <property type="entry name" value="Rhodanese-like_dom"/>
</dbReference>
<dbReference type="EMBL" id="JACWFH010000008">
    <property type="protein sequence ID" value="MBY0096761.1"/>
    <property type="molecule type" value="Genomic_DNA"/>
</dbReference>
<proteinExistence type="predicted"/>
<evidence type="ECO:0000313" key="3">
    <source>
        <dbReference type="EMBL" id="MBY0096761.1"/>
    </source>
</evidence>
<dbReference type="Gene3D" id="3.40.50.300">
    <property type="entry name" value="P-loop containing nucleotide triphosphate hydrolases"/>
    <property type="match status" value="1"/>
</dbReference>
<dbReference type="InterPro" id="IPR017582">
    <property type="entry name" value="SelU"/>
</dbReference>
<name>A0ABS7K3C5_9BACI</name>
<dbReference type="InterPro" id="IPR027417">
    <property type="entry name" value="P-loop_NTPase"/>
</dbReference>
<dbReference type="InterPro" id="IPR036873">
    <property type="entry name" value="Rhodanese-like_dom_sf"/>
</dbReference>